<dbReference type="HOGENOM" id="CLU_1508579_0_0_10"/>
<dbReference type="RefSeq" id="WP_013763463.1">
    <property type="nucleotide sequence ID" value="NC_015510.1"/>
</dbReference>
<proteinExistence type="predicted"/>
<dbReference type="Proteomes" id="UP000008461">
    <property type="component" value="Chromosome"/>
</dbReference>
<protein>
    <submittedName>
        <fullName evidence="1">Uncharacterized protein</fullName>
    </submittedName>
</protein>
<gene>
    <name evidence="1" type="ordered locus">Halhy_1009</name>
</gene>
<sequence>MRNKRFSLPLSNNLDLRCSTRKRYPIDKDVYDDLDEFQQNENQEHFINQFLSIIYGIYIIAFYCSQKADSKHFDSQEIILNYYLRKLERFEEPRLKIEYVILAKDIRNKHYTTLNINPYLITTIEREHLIASMHLLERILLKAQTFSSSEREKSLEQLWKRNLVAPKAKSILLSLKGS</sequence>
<reference key="2">
    <citation type="submission" date="2011-04" db="EMBL/GenBank/DDBJ databases">
        <title>Complete sequence of chromosome of Haliscomenobacter hydrossis DSM 1100.</title>
        <authorList>
            <consortium name="US DOE Joint Genome Institute (JGI-PGF)"/>
            <person name="Lucas S."/>
            <person name="Han J."/>
            <person name="Lapidus A."/>
            <person name="Bruce D."/>
            <person name="Goodwin L."/>
            <person name="Pitluck S."/>
            <person name="Peters L."/>
            <person name="Kyrpides N."/>
            <person name="Mavromatis K."/>
            <person name="Ivanova N."/>
            <person name="Ovchinnikova G."/>
            <person name="Pagani I."/>
            <person name="Daligault H."/>
            <person name="Detter J.C."/>
            <person name="Han C."/>
            <person name="Land M."/>
            <person name="Hauser L."/>
            <person name="Markowitz V."/>
            <person name="Cheng J.-F."/>
            <person name="Hugenholtz P."/>
            <person name="Woyke T."/>
            <person name="Wu D."/>
            <person name="Verbarg S."/>
            <person name="Frueling A."/>
            <person name="Brambilla E."/>
            <person name="Klenk H.-P."/>
            <person name="Eisen J.A."/>
        </authorList>
    </citation>
    <scope>NUCLEOTIDE SEQUENCE</scope>
    <source>
        <strain>DSM 1100</strain>
    </source>
</reference>
<reference evidence="1 2" key="1">
    <citation type="journal article" date="2011" name="Stand. Genomic Sci.">
        <title>Complete genome sequence of Haliscomenobacter hydrossis type strain (O).</title>
        <authorList>
            <consortium name="US DOE Joint Genome Institute (JGI-PGF)"/>
            <person name="Daligault H."/>
            <person name="Lapidus A."/>
            <person name="Zeytun A."/>
            <person name="Nolan M."/>
            <person name="Lucas S."/>
            <person name="Del Rio T.G."/>
            <person name="Tice H."/>
            <person name="Cheng J.F."/>
            <person name="Tapia R."/>
            <person name="Han C."/>
            <person name="Goodwin L."/>
            <person name="Pitluck S."/>
            <person name="Liolios K."/>
            <person name="Pagani I."/>
            <person name="Ivanova N."/>
            <person name="Huntemann M."/>
            <person name="Mavromatis K."/>
            <person name="Mikhailova N."/>
            <person name="Pati A."/>
            <person name="Chen A."/>
            <person name="Palaniappan K."/>
            <person name="Land M."/>
            <person name="Hauser L."/>
            <person name="Brambilla E.M."/>
            <person name="Rohde M."/>
            <person name="Verbarg S."/>
            <person name="Goker M."/>
            <person name="Bristow J."/>
            <person name="Eisen J.A."/>
            <person name="Markowitz V."/>
            <person name="Hugenholtz P."/>
            <person name="Kyrpides N.C."/>
            <person name="Klenk H.P."/>
            <person name="Woyke T."/>
        </authorList>
    </citation>
    <scope>NUCLEOTIDE SEQUENCE [LARGE SCALE GENOMIC DNA]</scope>
    <source>
        <strain evidence="2">ATCC 27775 / DSM 1100 / LMG 10767 / O</strain>
    </source>
</reference>
<name>F4KPB4_HALH1</name>
<dbReference type="KEGG" id="hhy:Halhy_1009"/>
<organism evidence="1 2">
    <name type="scientific">Haliscomenobacter hydrossis (strain ATCC 27775 / DSM 1100 / LMG 10767 / O)</name>
    <dbReference type="NCBI Taxonomy" id="760192"/>
    <lineage>
        <taxon>Bacteria</taxon>
        <taxon>Pseudomonadati</taxon>
        <taxon>Bacteroidota</taxon>
        <taxon>Saprospiria</taxon>
        <taxon>Saprospirales</taxon>
        <taxon>Haliscomenobacteraceae</taxon>
        <taxon>Haliscomenobacter</taxon>
    </lineage>
</organism>
<evidence type="ECO:0000313" key="2">
    <source>
        <dbReference type="Proteomes" id="UP000008461"/>
    </source>
</evidence>
<accession>F4KPB4</accession>
<dbReference type="EMBL" id="CP002691">
    <property type="protein sequence ID" value="AEE48908.1"/>
    <property type="molecule type" value="Genomic_DNA"/>
</dbReference>
<dbReference type="AlphaFoldDB" id="F4KPB4"/>
<keyword evidence="2" id="KW-1185">Reference proteome</keyword>
<evidence type="ECO:0000313" key="1">
    <source>
        <dbReference type="EMBL" id="AEE48908.1"/>
    </source>
</evidence>